<sequence length="96" mass="10845">MVCCGSPSGRDSINDEPAAYSKFVSQMGLVLPSTYLSYRIEEPKGSEKTQIVVYFFIRNTTYCVLKGVRLVEKTLFLQLENLLFFYHIAQGLHSVG</sequence>
<reference evidence="2" key="1">
    <citation type="submission" date="2016-01" db="EMBL/GenBank/DDBJ databases">
        <authorList>
            <person name="Mitreva M."/>
            <person name="Pepin K.H."/>
            <person name="Mihindukulasuriya K.A."/>
            <person name="Fulton R."/>
            <person name="Fronick C."/>
            <person name="O'Laughlin M."/>
            <person name="Miner T."/>
            <person name="Herter B."/>
            <person name="Rosa B.A."/>
            <person name="Cordes M."/>
            <person name="Tomlinson C."/>
            <person name="Wollam A."/>
            <person name="Palsikar V.B."/>
            <person name="Mardis E.R."/>
            <person name="Wilson R.K."/>
        </authorList>
    </citation>
    <scope>NUCLEOTIDE SEQUENCE [LARGE SCALE GENOMIC DNA]</scope>
    <source>
        <strain evidence="2">DNF00019</strain>
    </source>
</reference>
<evidence type="ECO:0000313" key="2">
    <source>
        <dbReference type="Proteomes" id="UP000070675"/>
    </source>
</evidence>
<protein>
    <submittedName>
        <fullName evidence="1">Uncharacterized protein</fullName>
    </submittedName>
</protein>
<gene>
    <name evidence="1" type="ORF">HMPREF3192_00178</name>
</gene>
<name>A0A133XX76_9ACTN</name>
<dbReference type="EMBL" id="LSCR01000002">
    <property type="protein sequence ID" value="KXB35527.1"/>
    <property type="molecule type" value="Genomic_DNA"/>
</dbReference>
<accession>A0A133XX76</accession>
<evidence type="ECO:0000313" key="1">
    <source>
        <dbReference type="EMBL" id="KXB35527.1"/>
    </source>
</evidence>
<comment type="caution">
    <text evidence="1">The sequence shown here is derived from an EMBL/GenBank/DDBJ whole genome shotgun (WGS) entry which is preliminary data.</text>
</comment>
<dbReference type="STRING" id="1393034.HMPREF3192_00178"/>
<dbReference type="Proteomes" id="UP000070675">
    <property type="component" value="Unassembled WGS sequence"/>
</dbReference>
<proteinExistence type="predicted"/>
<dbReference type="PATRIC" id="fig|1393034.3.peg.171"/>
<keyword evidence="2" id="KW-1185">Reference proteome</keyword>
<organism evidence="1 2">
    <name type="scientific">Atopobium deltae</name>
    <dbReference type="NCBI Taxonomy" id="1393034"/>
    <lineage>
        <taxon>Bacteria</taxon>
        <taxon>Bacillati</taxon>
        <taxon>Actinomycetota</taxon>
        <taxon>Coriobacteriia</taxon>
        <taxon>Coriobacteriales</taxon>
        <taxon>Atopobiaceae</taxon>
        <taxon>Atopobium</taxon>
    </lineage>
</organism>
<dbReference type="AlphaFoldDB" id="A0A133XX76"/>